<evidence type="ECO:0000256" key="8">
    <source>
        <dbReference type="SAM" id="MobiDB-lite"/>
    </source>
</evidence>
<dbReference type="Proteomes" id="UP000887565">
    <property type="component" value="Unplaced"/>
</dbReference>
<feature type="domain" description="C2H2-type" evidence="9">
    <location>
        <begin position="250"/>
        <end position="280"/>
    </location>
</feature>
<keyword evidence="4 7" id="KW-0863">Zinc-finger</keyword>
<feature type="compositionally biased region" description="Polar residues" evidence="8">
    <location>
        <begin position="350"/>
        <end position="367"/>
    </location>
</feature>
<dbReference type="InterPro" id="IPR036236">
    <property type="entry name" value="Znf_C2H2_sf"/>
</dbReference>
<dbReference type="GO" id="GO:0000981">
    <property type="term" value="F:DNA-binding transcription factor activity, RNA polymerase II-specific"/>
    <property type="evidence" value="ECO:0007669"/>
    <property type="project" value="TreeGrafter"/>
</dbReference>
<dbReference type="SUPFAM" id="SSF57667">
    <property type="entry name" value="beta-beta-alpha zinc fingers"/>
    <property type="match status" value="2"/>
</dbReference>
<evidence type="ECO:0000256" key="7">
    <source>
        <dbReference type="PROSITE-ProRule" id="PRU00042"/>
    </source>
</evidence>
<dbReference type="FunFam" id="3.30.160.60:FF:000100">
    <property type="entry name" value="Zinc finger 45-like"/>
    <property type="match status" value="1"/>
</dbReference>
<evidence type="ECO:0000313" key="10">
    <source>
        <dbReference type="Proteomes" id="UP000887565"/>
    </source>
</evidence>
<dbReference type="GO" id="GO:0022603">
    <property type="term" value="P:regulation of anatomical structure morphogenesis"/>
    <property type="evidence" value="ECO:0007669"/>
    <property type="project" value="UniProtKB-ARBA"/>
</dbReference>
<dbReference type="PANTHER" id="PTHR24408:SF58">
    <property type="entry name" value="TRANSCRIPTION FACTOR (TFIIIA), PUTATIVE (AFU_ORTHOLOGUE AFUA_1G05150)-RELATED"/>
    <property type="match status" value="1"/>
</dbReference>
<evidence type="ECO:0000313" key="11">
    <source>
        <dbReference type="WBParaSite" id="nRc.2.0.1.t18289-RA"/>
    </source>
</evidence>
<evidence type="ECO:0000256" key="2">
    <source>
        <dbReference type="ARBA" id="ARBA00022723"/>
    </source>
</evidence>
<evidence type="ECO:0000256" key="1">
    <source>
        <dbReference type="ARBA" id="ARBA00004123"/>
    </source>
</evidence>
<evidence type="ECO:0000256" key="4">
    <source>
        <dbReference type="ARBA" id="ARBA00022771"/>
    </source>
</evidence>
<name>A0A915IW30_ROMCU</name>
<dbReference type="GO" id="GO:0043565">
    <property type="term" value="F:sequence-specific DNA binding"/>
    <property type="evidence" value="ECO:0007669"/>
    <property type="project" value="TreeGrafter"/>
</dbReference>
<dbReference type="AlphaFoldDB" id="A0A915IW30"/>
<evidence type="ECO:0000259" key="9">
    <source>
        <dbReference type="PROSITE" id="PS50157"/>
    </source>
</evidence>
<keyword evidence="6" id="KW-0539">Nucleus</keyword>
<dbReference type="Gene3D" id="3.30.160.60">
    <property type="entry name" value="Classic Zinc Finger"/>
    <property type="match status" value="3"/>
</dbReference>
<keyword evidence="10" id="KW-1185">Reference proteome</keyword>
<evidence type="ECO:0000256" key="3">
    <source>
        <dbReference type="ARBA" id="ARBA00022737"/>
    </source>
</evidence>
<dbReference type="WBParaSite" id="nRc.2.0.1.t18289-RA">
    <property type="protein sequence ID" value="nRc.2.0.1.t18289-RA"/>
    <property type="gene ID" value="nRc.2.0.1.g18289"/>
</dbReference>
<reference evidence="11" key="1">
    <citation type="submission" date="2022-11" db="UniProtKB">
        <authorList>
            <consortium name="WormBaseParasite"/>
        </authorList>
    </citation>
    <scope>IDENTIFICATION</scope>
</reference>
<accession>A0A915IW30</accession>
<keyword evidence="5" id="KW-0862">Zinc</keyword>
<dbReference type="InterPro" id="IPR013087">
    <property type="entry name" value="Znf_C2H2_type"/>
</dbReference>
<sequence>MEGRPLPAHLLSVAAASTSLVIPAASFGLNSSFSVVTRGNILSNNTNKFVENFDIVDNASGTHSVDRILYNEYKPTISPALLSVVEKVSSCENLHSIVAAAAAATQQPQIQASQAFSPSVGVGGSSLPMLNNLVQGIVAVQPPQTLSVVDTAVPCCSSDIGGNEDVYIGRPVSPLRGRGRPPINPGPDASSRQHNCPYCSKTFPNNSALLKHKLIHSDERRFICEICQKAFKRPDHLNGHLNVHKTVKPFPCVASSCDKSYCDARSLRRHLEHAHNIKNAIVQSSRGKVMVKCGDYHSVQVISKTSTSSNAGGAATSSICSPSSAADQQIMGGGGCLSSTTSTSGGNHAINATTNSTNSRESQESIDTISGRTSIIDPTALAPIQKY</sequence>
<comment type="subcellular location">
    <subcellularLocation>
        <location evidence="1">Nucleus</location>
    </subcellularLocation>
</comment>
<dbReference type="SMART" id="SM00355">
    <property type="entry name" value="ZnF_C2H2"/>
    <property type="match status" value="3"/>
</dbReference>
<dbReference type="FunFam" id="3.30.160.60:FF:000744">
    <property type="entry name" value="zinc finger E-box-binding homeobox 1"/>
    <property type="match status" value="1"/>
</dbReference>
<dbReference type="PANTHER" id="PTHR24408">
    <property type="entry name" value="ZINC FINGER PROTEIN"/>
    <property type="match status" value="1"/>
</dbReference>
<organism evidence="10 11">
    <name type="scientific">Romanomermis culicivorax</name>
    <name type="common">Nematode worm</name>
    <dbReference type="NCBI Taxonomy" id="13658"/>
    <lineage>
        <taxon>Eukaryota</taxon>
        <taxon>Metazoa</taxon>
        <taxon>Ecdysozoa</taxon>
        <taxon>Nematoda</taxon>
        <taxon>Enoplea</taxon>
        <taxon>Dorylaimia</taxon>
        <taxon>Mermithida</taxon>
        <taxon>Mermithoidea</taxon>
        <taxon>Mermithidae</taxon>
        <taxon>Romanomermis</taxon>
    </lineage>
</organism>
<dbReference type="PROSITE" id="PS00028">
    <property type="entry name" value="ZINC_FINGER_C2H2_1"/>
    <property type="match status" value="3"/>
</dbReference>
<dbReference type="GO" id="GO:0008270">
    <property type="term" value="F:zinc ion binding"/>
    <property type="evidence" value="ECO:0007669"/>
    <property type="project" value="UniProtKB-KW"/>
</dbReference>
<feature type="domain" description="C2H2-type" evidence="9">
    <location>
        <begin position="222"/>
        <end position="249"/>
    </location>
</feature>
<evidence type="ECO:0000256" key="5">
    <source>
        <dbReference type="ARBA" id="ARBA00022833"/>
    </source>
</evidence>
<dbReference type="Pfam" id="PF00096">
    <property type="entry name" value="zf-C2H2"/>
    <property type="match status" value="2"/>
</dbReference>
<keyword evidence="3" id="KW-0677">Repeat</keyword>
<proteinExistence type="predicted"/>
<dbReference type="PROSITE" id="PS50157">
    <property type="entry name" value="ZINC_FINGER_C2H2_2"/>
    <property type="match status" value="3"/>
</dbReference>
<feature type="region of interest" description="Disordered" evidence="8">
    <location>
        <begin position="347"/>
        <end position="367"/>
    </location>
</feature>
<feature type="region of interest" description="Disordered" evidence="8">
    <location>
        <begin position="171"/>
        <end position="193"/>
    </location>
</feature>
<feature type="domain" description="C2H2-type" evidence="9">
    <location>
        <begin position="194"/>
        <end position="221"/>
    </location>
</feature>
<dbReference type="GO" id="GO:0005634">
    <property type="term" value="C:nucleus"/>
    <property type="evidence" value="ECO:0007669"/>
    <property type="project" value="UniProtKB-SubCell"/>
</dbReference>
<evidence type="ECO:0000256" key="6">
    <source>
        <dbReference type="ARBA" id="ARBA00023242"/>
    </source>
</evidence>
<keyword evidence="2" id="KW-0479">Metal-binding</keyword>
<protein>
    <submittedName>
        <fullName evidence="11">C2H2-type domain-containing protein</fullName>
    </submittedName>
</protein>